<dbReference type="EMBL" id="AP027735">
    <property type="protein sequence ID" value="BDZ59331.1"/>
    <property type="molecule type" value="Genomic_DNA"/>
</dbReference>
<keyword evidence="1" id="KW-0812">Transmembrane</keyword>
<evidence type="ECO:0000259" key="2">
    <source>
        <dbReference type="Pfam" id="PF13548"/>
    </source>
</evidence>
<gene>
    <name evidence="3" type="ORF">GCM10025872_29880</name>
</gene>
<keyword evidence="1" id="KW-1133">Transmembrane helix</keyword>
<organism evidence="3">
    <name type="scientific">Barrientosiimonas endolithica</name>
    <dbReference type="NCBI Taxonomy" id="1535208"/>
    <lineage>
        <taxon>Bacteria</taxon>
        <taxon>Bacillati</taxon>
        <taxon>Actinomycetota</taxon>
        <taxon>Actinomycetes</taxon>
        <taxon>Micrococcales</taxon>
        <taxon>Dermacoccaceae</taxon>
        <taxon>Barrientosiimonas</taxon>
    </lineage>
</organism>
<feature type="domain" description="DUF4126" evidence="2">
    <location>
        <begin position="5"/>
        <end position="154"/>
    </location>
</feature>
<accession>A0ABN6YQA1</accession>
<protein>
    <recommendedName>
        <fullName evidence="2">DUF4126 domain-containing protein</fullName>
    </recommendedName>
</protein>
<dbReference type="InterPro" id="IPR025196">
    <property type="entry name" value="DUF4126"/>
</dbReference>
<reference evidence="3" key="1">
    <citation type="journal article" date="2014" name="Int. J. Syst. Evol. Microbiol.">
        <title>Complete genome of a new Firmicutes species belonging to the dominant human colonic microbiota ('Ruminococcus bicirculans') reveals two chromosomes and a selective capacity to utilize plant glucans.</title>
        <authorList>
            <consortium name="NISC Comparative Sequencing Program"/>
            <person name="Wegmann U."/>
            <person name="Louis P."/>
            <person name="Goesmann A."/>
            <person name="Henrissat B."/>
            <person name="Duncan S.H."/>
            <person name="Flint H.J."/>
        </authorList>
    </citation>
    <scope>NUCLEOTIDE SEQUENCE</scope>
    <source>
        <strain evidence="3">NBRC 110608</strain>
    </source>
</reference>
<sequence length="156" mass="15949">MFAALTGAGLSAAAGLNAYIPFLMVALVARFSDVIVLPSQFAWIESPWAIGGATFLLLAEMVLDKIPAIDSMNDMIGTAVRPTVGGVVFAATQAANQQLDQASWMQQYPWVGAIGGVIIAGIVHTTKAATRPAVNVTTAGMGAPVLSGVEDATSSG</sequence>
<keyword evidence="1" id="KW-0472">Membrane</keyword>
<evidence type="ECO:0000313" key="3">
    <source>
        <dbReference type="EMBL" id="BDZ59331.1"/>
    </source>
</evidence>
<reference evidence="3" key="2">
    <citation type="submission" date="2023-02" db="EMBL/GenBank/DDBJ databases">
        <authorList>
            <person name="Sun Q."/>
            <person name="Mori K."/>
        </authorList>
    </citation>
    <scope>NUCLEOTIDE SEQUENCE</scope>
    <source>
        <strain evidence="3">NBRC 110608</strain>
    </source>
</reference>
<dbReference type="Pfam" id="PF13548">
    <property type="entry name" value="DUF4126"/>
    <property type="match status" value="1"/>
</dbReference>
<name>A0ABN6YQA1_9MICO</name>
<feature type="transmembrane region" description="Helical" evidence="1">
    <location>
        <begin position="42"/>
        <end position="63"/>
    </location>
</feature>
<evidence type="ECO:0000256" key="1">
    <source>
        <dbReference type="SAM" id="Phobius"/>
    </source>
</evidence>
<dbReference type="RefSeq" id="WP_289231379.1">
    <property type="nucleotide sequence ID" value="NZ_AP027735.1"/>
</dbReference>
<proteinExistence type="predicted"/>